<accession>A0ABX5EPI3</accession>
<comment type="caution">
    <text evidence="1">The sequence shown here is derived from an EMBL/GenBank/DDBJ whole genome shotgun (WGS) entry which is preliminary data.</text>
</comment>
<dbReference type="Proteomes" id="UP000238836">
    <property type="component" value="Unassembled WGS sequence"/>
</dbReference>
<evidence type="ECO:0000313" key="2">
    <source>
        <dbReference type="Proteomes" id="UP000238836"/>
    </source>
</evidence>
<gene>
    <name evidence="1" type="ORF">CLV36_10822</name>
</gene>
<sequence length="40" mass="4848">MSCHFWTDLHIMTQPVQVRFQTLTHQTELPKKNFSMEERA</sequence>
<protein>
    <submittedName>
        <fullName evidence="1">Uncharacterized protein</fullName>
    </submittedName>
</protein>
<name>A0ABX5EPI3_9BACL</name>
<dbReference type="EMBL" id="PVTZ01000008">
    <property type="protein sequence ID" value="PRZ13525.1"/>
    <property type="molecule type" value="Genomic_DNA"/>
</dbReference>
<keyword evidence="2" id="KW-1185">Reference proteome</keyword>
<organism evidence="1 2">
    <name type="scientific">Laceyella sediminis</name>
    <dbReference type="NCBI Taxonomy" id="573074"/>
    <lineage>
        <taxon>Bacteria</taxon>
        <taxon>Bacillati</taxon>
        <taxon>Bacillota</taxon>
        <taxon>Bacilli</taxon>
        <taxon>Bacillales</taxon>
        <taxon>Thermoactinomycetaceae</taxon>
        <taxon>Laceyella</taxon>
    </lineage>
</organism>
<proteinExistence type="predicted"/>
<evidence type="ECO:0000313" key="1">
    <source>
        <dbReference type="EMBL" id="PRZ13525.1"/>
    </source>
</evidence>
<reference evidence="1 2" key="1">
    <citation type="submission" date="2018-03" db="EMBL/GenBank/DDBJ databases">
        <title>Genomic Encyclopedia of Archaeal and Bacterial Type Strains, Phase II (KMG-II): from individual species to whole genera.</title>
        <authorList>
            <person name="Goeker M."/>
        </authorList>
    </citation>
    <scope>NUCLEOTIDE SEQUENCE [LARGE SCALE GENOMIC DNA]</scope>
    <source>
        <strain evidence="1 2">RHA1</strain>
    </source>
</reference>